<dbReference type="Pfam" id="PF18612">
    <property type="entry name" value="Bac_A_amyl_C"/>
    <property type="match status" value="1"/>
</dbReference>
<keyword evidence="3" id="KW-1185">Reference proteome</keyword>
<evidence type="ECO:0000259" key="1">
    <source>
        <dbReference type="SMART" id="SM00642"/>
    </source>
</evidence>
<dbReference type="GO" id="GO:0004556">
    <property type="term" value="F:alpha-amylase activity"/>
    <property type="evidence" value="ECO:0007669"/>
    <property type="project" value="TreeGrafter"/>
</dbReference>
<dbReference type="InterPro" id="IPR041331">
    <property type="entry name" value="Bac_A_amyl_C"/>
</dbReference>
<dbReference type="EMBL" id="JAGSOJ010000006">
    <property type="protein sequence ID" value="MCM1992525.1"/>
    <property type="molecule type" value="Genomic_DNA"/>
</dbReference>
<dbReference type="GO" id="GO:0009313">
    <property type="term" value="P:oligosaccharide catabolic process"/>
    <property type="evidence" value="ECO:0007669"/>
    <property type="project" value="TreeGrafter"/>
</dbReference>
<sequence>MAIDSKKTLRNKLIYEVYVRNHKGNGTFKDVIDDLDRMKELGVDIVWFMPIHPIGQKNKKGDMGCPYSIADFTKVNPEYGTEEDFKETINEIHKRDMLCMIDIVFNHTSHDAKYLQEHPEYYYRKPDGNLGGKVADWSDITDLDYNNKDLWGDQIEALKKWSGIGVDGFRCDVAPFIPMDFWMRARREIGEINKDTVWLAETVHPHFLQMVRNAGFYVASDCETYSAFDITYDYDGQEKWMQYLMGEIPLNEYLNVLRSQESTNPDNYVKLRFVENHDNPRAKKIISNDILLENWTSFMYFQKGCPMLYAGQEMKDSNLPDLFTKDMVNWNEGEEDFVDFLKTLGKIKKDDIFADGMYKVCRASVDGVIYAAYKKGERTLVGIFNVEGKIGELSLKDREHHQIFELDIKDGFYEELIYGEKIEVKDGRINLSQKPVIFEVL</sequence>
<dbReference type="PANTHER" id="PTHR10357">
    <property type="entry name" value="ALPHA-AMYLASE FAMILY MEMBER"/>
    <property type="match status" value="1"/>
</dbReference>
<dbReference type="InterPro" id="IPR006047">
    <property type="entry name" value="GH13_cat_dom"/>
</dbReference>
<dbReference type="AlphaFoldDB" id="A0A9J6PBG9"/>
<dbReference type="PANTHER" id="PTHR10357:SF179">
    <property type="entry name" value="NEUTRAL AND BASIC AMINO ACID TRANSPORT PROTEIN RBAT"/>
    <property type="match status" value="1"/>
</dbReference>
<evidence type="ECO:0000313" key="3">
    <source>
        <dbReference type="Proteomes" id="UP001056429"/>
    </source>
</evidence>
<dbReference type="SMART" id="SM00642">
    <property type="entry name" value="Aamy"/>
    <property type="match status" value="1"/>
</dbReference>
<evidence type="ECO:0000313" key="2">
    <source>
        <dbReference type="EMBL" id="MCM1992525.1"/>
    </source>
</evidence>
<dbReference type="SUPFAM" id="SSF51445">
    <property type="entry name" value="(Trans)glycosidases"/>
    <property type="match status" value="1"/>
</dbReference>
<dbReference type="Pfam" id="PF00128">
    <property type="entry name" value="Alpha-amylase"/>
    <property type="match status" value="2"/>
</dbReference>
<accession>A0A9J6PBG9</accession>
<proteinExistence type="predicted"/>
<gene>
    <name evidence="2" type="ORF">KDK92_22655</name>
</gene>
<reference evidence="2" key="1">
    <citation type="journal article" date="2021" name="mSystems">
        <title>Bacteria and Archaea Synergistically Convert Glycine Betaine to Biogenic Methane in the Formosa Cold Seep of the South China Sea.</title>
        <authorList>
            <person name="Li L."/>
            <person name="Zhang W."/>
            <person name="Zhang S."/>
            <person name="Song L."/>
            <person name="Sun Q."/>
            <person name="Zhang H."/>
            <person name="Xiang H."/>
            <person name="Dong X."/>
        </authorList>
    </citation>
    <scope>NUCLEOTIDE SEQUENCE</scope>
    <source>
        <strain evidence="2">ZWT</strain>
    </source>
</reference>
<dbReference type="Gene3D" id="3.20.20.80">
    <property type="entry name" value="Glycosidases"/>
    <property type="match status" value="1"/>
</dbReference>
<protein>
    <submittedName>
        <fullName evidence="2">Alpha-amylase</fullName>
    </submittedName>
</protein>
<reference evidence="2" key="2">
    <citation type="submission" date="2021-04" db="EMBL/GenBank/DDBJ databases">
        <authorList>
            <person name="Dong X."/>
        </authorList>
    </citation>
    <scope>NUCLEOTIDE SEQUENCE</scope>
    <source>
        <strain evidence="2">ZWT</strain>
    </source>
</reference>
<dbReference type="RefSeq" id="WP_250861689.1">
    <property type="nucleotide sequence ID" value="NZ_JAGSOJ010000006.1"/>
</dbReference>
<dbReference type="Proteomes" id="UP001056429">
    <property type="component" value="Unassembled WGS sequence"/>
</dbReference>
<comment type="caution">
    <text evidence="2">The sequence shown here is derived from an EMBL/GenBank/DDBJ whole genome shotgun (WGS) entry which is preliminary data.</text>
</comment>
<feature type="domain" description="Glycosyl hydrolase family 13 catalytic" evidence="1">
    <location>
        <begin position="16"/>
        <end position="348"/>
    </location>
</feature>
<organism evidence="2 3">
    <name type="scientific">Oceanirhabdus seepicola</name>
    <dbReference type="NCBI Taxonomy" id="2828781"/>
    <lineage>
        <taxon>Bacteria</taxon>
        <taxon>Bacillati</taxon>
        <taxon>Bacillota</taxon>
        <taxon>Clostridia</taxon>
        <taxon>Eubacteriales</taxon>
        <taxon>Clostridiaceae</taxon>
        <taxon>Oceanirhabdus</taxon>
    </lineage>
</organism>
<dbReference type="InterPro" id="IPR017853">
    <property type="entry name" value="GH"/>
</dbReference>
<name>A0A9J6PBG9_9CLOT</name>
<dbReference type="CDD" id="cd11313">
    <property type="entry name" value="AmyAc_arch_bac_AmyA"/>
    <property type="match status" value="1"/>
</dbReference>